<name>A0A6A4N4X9_LUPAL</name>
<dbReference type="AlphaFoldDB" id="A0A6A4N4X9"/>
<keyword evidence="2" id="KW-1185">Reference proteome</keyword>
<gene>
    <name evidence="1" type="ORF">Lalb_Chr24g0401871</name>
</gene>
<evidence type="ECO:0000313" key="1">
    <source>
        <dbReference type="EMBL" id="KAE9586425.1"/>
    </source>
</evidence>
<sequence>MICSARTTHYNGSSKGVPFFQAVHRLAHKSMIRTTTYFFMTKSLYEFF</sequence>
<organism evidence="1 2">
    <name type="scientific">Lupinus albus</name>
    <name type="common">White lupine</name>
    <name type="synonym">Lupinus termis</name>
    <dbReference type="NCBI Taxonomy" id="3870"/>
    <lineage>
        <taxon>Eukaryota</taxon>
        <taxon>Viridiplantae</taxon>
        <taxon>Streptophyta</taxon>
        <taxon>Embryophyta</taxon>
        <taxon>Tracheophyta</taxon>
        <taxon>Spermatophyta</taxon>
        <taxon>Magnoliopsida</taxon>
        <taxon>eudicotyledons</taxon>
        <taxon>Gunneridae</taxon>
        <taxon>Pentapetalae</taxon>
        <taxon>rosids</taxon>
        <taxon>fabids</taxon>
        <taxon>Fabales</taxon>
        <taxon>Fabaceae</taxon>
        <taxon>Papilionoideae</taxon>
        <taxon>50 kb inversion clade</taxon>
        <taxon>genistoids sensu lato</taxon>
        <taxon>core genistoids</taxon>
        <taxon>Genisteae</taxon>
        <taxon>Lupinus</taxon>
    </lineage>
</organism>
<dbReference type="Proteomes" id="UP000447434">
    <property type="component" value="Chromosome 24"/>
</dbReference>
<reference evidence="2" key="1">
    <citation type="journal article" date="2020" name="Nat. Commun.">
        <title>Genome sequence of the cluster root forming white lupin.</title>
        <authorList>
            <person name="Hufnagel B."/>
            <person name="Marques A."/>
            <person name="Soriano A."/>
            <person name="Marques L."/>
            <person name="Divol F."/>
            <person name="Doumas P."/>
            <person name="Sallet E."/>
            <person name="Mancinotti D."/>
            <person name="Carrere S."/>
            <person name="Marande W."/>
            <person name="Arribat S."/>
            <person name="Keller J."/>
            <person name="Huneau C."/>
            <person name="Blein T."/>
            <person name="Aime D."/>
            <person name="Laguerre M."/>
            <person name="Taylor J."/>
            <person name="Schubert V."/>
            <person name="Nelson M."/>
            <person name="Geu-Flores F."/>
            <person name="Crespi M."/>
            <person name="Gallardo-Guerrero K."/>
            <person name="Delaux P.-M."/>
            <person name="Salse J."/>
            <person name="Berges H."/>
            <person name="Guyot R."/>
            <person name="Gouzy J."/>
            <person name="Peret B."/>
        </authorList>
    </citation>
    <scope>NUCLEOTIDE SEQUENCE [LARGE SCALE GENOMIC DNA]</scope>
    <source>
        <strain evidence="2">cv. Amiga</strain>
    </source>
</reference>
<protein>
    <submittedName>
        <fullName evidence="1">Uncharacterized protein</fullName>
    </submittedName>
</protein>
<proteinExistence type="predicted"/>
<comment type="caution">
    <text evidence="1">The sequence shown here is derived from an EMBL/GenBank/DDBJ whole genome shotgun (WGS) entry which is preliminary data.</text>
</comment>
<dbReference type="EMBL" id="WOCE01000024">
    <property type="protein sequence ID" value="KAE9586425.1"/>
    <property type="molecule type" value="Genomic_DNA"/>
</dbReference>
<evidence type="ECO:0000313" key="2">
    <source>
        <dbReference type="Proteomes" id="UP000447434"/>
    </source>
</evidence>
<accession>A0A6A4N4X9</accession>